<feature type="domain" description="Argininosuccinate lyase C-terminal" evidence="8">
    <location>
        <begin position="364"/>
        <end position="432"/>
    </location>
</feature>
<dbReference type="InterPro" id="IPR024083">
    <property type="entry name" value="Fumarase/histidase_N"/>
</dbReference>
<comment type="catalytic activity">
    <reaction evidence="6">
        <text>2-(N(omega)-L-arginino)succinate = fumarate + L-arginine</text>
        <dbReference type="Rhea" id="RHEA:24020"/>
        <dbReference type="ChEBI" id="CHEBI:29806"/>
        <dbReference type="ChEBI" id="CHEBI:32682"/>
        <dbReference type="ChEBI" id="CHEBI:57472"/>
        <dbReference type="EC" id="4.3.2.1"/>
    </reaction>
</comment>
<evidence type="ECO:0000313" key="10">
    <source>
        <dbReference type="Proteomes" id="UP001221597"/>
    </source>
</evidence>
<dbReference type="EC" id="4.3.2.1" evidence="2 6"/>
<evidence type="ECO:0000256" key="2">
    <source>
        <dbReference type="ARBA" id="ARBA00012338"/>
    </source>
</evidence>
<dbReference type="PANTHER" id="PTHR43814:SF1">
    <property type="entry name" value="ARGININOSUCCINATE LYASE"/>
    <property type="match status" value="1"/>
</dbReference>
<dbReference type="PRINTS" id="PR00145">
    <property type="entry name" value="ARGSUCLYASE"/>
</dbReference>
<dbReference type="SUPFAM" id="SSF48557">
    <property type="entry name" value="L-aspartase-like"/>
    <property type="match status" value="1"/>
</dbReference>
<comment type="subcellular location">
    <subcellularLocation>
        <location evidence="6">Cytoplasm</location>
    </subcellularLocation>
</comment>
<dbReference type="NCBIfam" id="TIGR00838">
    <property type="entry name" value="argH"/>
    <property type="match status" value="1"/>
</dbReference>
<evidence type="ECO:0000256" key="3">
    <source>
        <dbReference type="ARBA" id="ARBA00022571"/>
    </source>
</evidence>
<dbReference type="InterPro" id="IPR000362">
    <property type="entry name" value="Fumarate_lyase_fam"/>
</dbReference>
<dbReference type="InterPro" id="IPR022761">
    <property type="entry name" value="Fumarate_lyase_N"/>
</dbReference>
<name>A0ABY8J056_9BACI</name>
<feature type="domain" description="Fumarate lyase N-terminal" evidence="7">
    <location>
        <begin position="7"/>
        <end position="301"/>
    </location>
</feature>
<gene>
    <name evidence="6 9" type="primary">argH</name>
    <name evidence="9" type="ORF">P9989_05755</name>
</gene>
<evidence type="ECO:0000256" key="5">
    <source>
        <dbReference type="ARBA" id="ARBA00023239"/>
    </source>
</evidence>
<dbReference type="RefSeq" id="WP_283077850.1">
    <property type="nucleotide sequence ID" value="NZ_CP121671.1"/>
</dbReference>
<dbReference type="PROSITE" id="PS00163">
    <property type="entry name" value="FUMARATE_LYASES"/>
    <property type="match status" value="1"/>
</dbReference>
<evidence type="ECO:0000259" key="8">
    <source>
        <dbReference type="Pfam" id="PF14698"/>
    </source>
</evidence>
<dbReference type="HAMAP" id="MF_00006">
    <property type="entry name" value="Arg_succ_lyase"/>
    <property type="match status" value="1"/>
</dbReference>
<dbReference type="Proteomes" id="UP001221597">
    <property type="component" value="Chromosome"/>
</dbReference>
<evidence type="ECO:0000256" key="6">
    <source>
        <dbReference type="HAMAP-Rule" id="MF_00006"/>
    </source>
</evidence>
<organism evidence="9 10">
    <name type="scientific">Halobacillus naozhouensis</name>
    <dbReference type="NCBI Taxonomy" id="554880"/>
    <lineage>
        <taxon>Bacteria</taxon>
        <taxon>Bacillati</taxon>
        <taxon>Bacillota</taxon>
        <taxon>Bacilli</taxon>
        <taxon>Bacillales</taxon>
        <taxon>Bacillaceae</taxon>
        <taxon>Halobacillus</taxon>
    </lineage>
</organism>
<dbReference type="Gene3D" id="1.10.275.10">
    <property type="entry name" value="Fumarase/aspartase (N-terminal domain)"/>
    <property type="match status" value="1"/>
</dbReference>
<evidence type="ECO:0000256" key="1">
    <source>
        <dbReference type="ARBA" id="ARBA00004941"/>
    </source>
</evidence>
<reference evidence="9 10" key="1">
    <citation type="submission" date="2023-04" db="EMBL/GenBank/DDBJ databases">
        <title>Genome sequence of Halobacillus naozhouensis KACC 21980.</title>
        <authorList>
            <person name="Kim S."/>
            <person name="Heo J."/>
            <person name="Kwon S.-W."/>
        </authorList>
    </citation>
    <scope>NUCLEOTIDE SEQUENCE [LARGE SCALE GENOMIC DNA]</scope>
    <source>
        <strain evidence="9 10">KCTC 13234</strain>
    </source>
</reference>
<dbReference type="PRINTS" id="PR00149">
    <property type="entry name" value="FUMRATELYASE"/>
</dbReference>
<dbReference type="PANTHER" id="PTHR43814">
    <property type="entry name" value="ARGININOSUCCINATE LYASE"/>
    <property type="match status" value="1"/>
</dbReference>
<sequence length="457" mass="51624">MSKLWGGRFTKPTNKLVEEYTSSIGFDVKLALHDIQGSLAHVEMLGDCHIISQEETSQIKEGLHIIKNKIENEEVEFSVEQEDIHMNIEKLLIEEIGPVGGKLHTGRSRNDQVATDMHLYLKEKTNHLTDLVEAVQKALVHQADAHVDTIIPGYTHLQRAQPVSFAHHLLAYFWMFERDKERLQDSVKRINWSPLGAAALAGTPYPVDRQKTAETLGFDHVYPNSLDAVSDRDFILEFLSIASILITHISRLSEELILWSSQEFNFIELDDAFCTGSSIMPQKKNPDVPELLRGKTGRIYGNLMGLLTLLKGLPLAYNKDMQEDKEGMFDTVETLDGALSLLAPMMESMEVKGTNMRQAVNEDYSNATDIADYLAVKGLPFRQAHEVIGKIVLYAIHEQKFLLDLTLDEYKEFSELFEEDIYEKLAPEQVVAARNSEGGTGFEQVAQQLELAKQHVK</sequence>
<keyword evidence="3 6" id="KW-0055">Arginine biosynthesis</keyword>
<evidence type="ECO:0000259" key="7">
    <source>
        <dbReference type="Pfam" id="PF00206"/>
    </source>
</evidence>
<comment type="pathway">
    <text evidence="1 6">Amino-acid biosynthesis; L-arginine biosynthesis; L-arginine from L-ornithine and carbamoyl phosphate: step 3/3.</text>
</comment>
<keyword evidence="10" id="KW-1185">Reference proteome</keyword>
<dbReference type="InterPro" id="IPR020557">
    <property type="entry name" value="Fumarate_lyase_CS"/>
</dbReference>
<evidence type="ECO:0000313" key="9">
    <source>
        <dbReference type="EMBL" id="WFT75887.1"/>
    </source>
</evidence>
<dbReference type="InterPro" id="IPR009049">
    <property type="entry name" value="Argininosuccinate_lyase"/>
</dbReference>
<dbReference type="InterPro" id="IPR029419">
    <property type="entry name" value="Arg_succ_lyase_C"/>
</dbReference>
<proteinExistence type="inferred from homology"/>
<keyword evidence="6" id="KW-0963">Cytoplasm</keyword>
<dbReference type="EMBL" id="CP121671">
    <property type="protein sequence ID" value="WFT75887.1"/>
    <property type="molecule type" value="Genomic_DNA"/>
</dbReference>
<protein>
    <recommendedName>
        <fullName evidence="2 6">Argininosuccinate lyase</fullName>
        <shortName evidence="6">ASAL</shortName>
        <ecNumber evidence="2 6">4.3.2.1</ecNumber>
    </recommendedName>
    <alternativeName>
        <fullName evidence="6">Arginosuccinase</fullName>
    </alternativeName>
</protein>
<dbReference type="Pfam" id="PF14698">
    <property type="entry name" value="ASL_C2"/>
    <property type="match status" value="1"/>
</dbReference>
<dbReference type="GO" id="GO:0004056">
    <property type="term" value="F:argininosuccinate lyase activity"/>
    <property type="evidence" value="ECO:0007669"/>
    <property type="project" value="UniProtKB-EC"/>
</dbReference>
<accession>A0ABY8J056</accession>
<keyword evidence="5 6" id="KW-0456">Lyase</keyword>
<dbReference type="Pfam" id="PF00206">
    <property type="entry name" value="Lyase_1"/>
    <property type="match status" value="1"/>
</dbReference>
<dbReference type="InterPro" id="IPR008948">
    <property type="entry name" value="L-Aspartase-like"/>
</dbReference>
<dbReference type="CDD" id="cd01359">
    <property type="entry name" value="Argininosuccinate_lyase"/>
    <property type="match status" value="1"/>
</dbReference>
<evidence type="ECO:0000256" key="4">
    <source>
        <dbReference type="ARBA" id="ARBA00022605"/>
    </source>
</evidence>
<dbReference type="Gene3D" id="1.10.40.30">
    <property type="entry name" value="Fumarase/aspartase (C-terminal domain)"/>
    <property type="match status" value="1"/>
</dbReference>
<keyword evidence="4 6" id="KW-0028">Amino-acid biosynthesis</keyword>
<comment type="similarity">
    <text evidence="6">Belongs to the lyase 1 family. Argininosuccinate lyase subfamily.</text>
</comment>
<dbReference type="Gene3D" id="1.20.200.10">
    <property type="entry name" value="Fumarase/aspartase (Central domain)"/>
    <property type="match status" value="1"/>
</dbReference>